<evidence type="ECO:0000259" key="6">
    <source>
        <dbReference type="PROSITE" id="PS51736"/>
    </source>
</evidence>
<dbReference type="SUPFAM" id="SSF46689">
    <property type="entry name" value="Homeodomain-like"/>
    <property type="match status" value="1"/>
</dbReference>
<dbReference type="InterPro" id="IPR006119">
    <property type="entry name" value="Resolv_N"/>
</dbReference>
<dbReference type="PROSITE" id="PS51736">
    <property type="entry name" value="RECOMBINASES_3"/>
    <property type="match status" value="1"/>
</dbReference>
<reference evidence="7" key="1">
    <citation type="submission" date="2021-08" db="EMBL/GenBank/DDBJ databases">
        <title>Hoeflea bacterium WL0058 sp. nov., isolated from the sediment.</title>
        <authorList>
            <person name="Wang L."/>
            <person name="Zhang D."/>
        </authorList>
    </citation>
    <scope>NUCLEOTIDE SEQUENCE</scope>
    <source>
        <strain evidence="7">WL0058</strain>
    </source>
</reference>
<dbReference type="GO" id="GO:0000150">
    <property type="term" value="F:DNA strand exchange activity"/>
    <property type="evidence" value="ECO:0007669"/>
    <property type="project" value="UniProtKB-KW"/>
</dbReference>
<evidence type="ECO:0000256" key="1">
    <source>
        <dbReference type="ARBA" id="ARBA00009913"/>
    </source>
</evidence>
<evidence type="ECO:0000256" key="4">
    <source>
        <dbReference type="ARBA" id="ARBA00023125"/>
    </source>
</evidence>
<dbReference type="CDD" id="cd03768">
    <property type="entry name" value="SR_ResInv"/>
    <property type="match status" value="1"/>
</dbReference>
<organism evidence="7 8">
    <name type="scientific">Flavimaribacter sediminis</name>
    <dbReference type="NCBI Taxonomy" id="2865987"/>
    <lineage>
        <taxon>Bacteria</taxon>
        <taxon>Pseudomonadati</taxon>
        <taxon>Pseudomonadota</taxon>
        <taxon>Alphaproteobacteria</taxon>
        <taxon>Hyphomicrobiales</taxon>
        <taxon>Rhizobiaceae</taxon>
        <taxon>Flavimaribacter</taxon>
    </lineage>
</organism>
<dbReference type="Pfam" id="PF13936">
    <property type="entry name" value="HTH_38"/>
    <property type="match status" value="1"/>
</dbReference>
<dbReference type="PANTHER" id="PTHR30461:SF2">
    <property type="entry name" value="SERINE RECOMBINASE PINE-RELATED"/>
    <property type="match status" value="1"/>
</dbReference>
<dbReference type="FunFam" id="3.40.50.1390:FF:000001">
    <property type="entry name" value="DNA recombinase"/>
    <property type="match status" value="1"/>
</dbReference>
<dbReference type="SMART" id="SM00857">
    <property type="entry name" value="Resolvase"/>
    <property type="match status" value="1"/>
</dbReference>
<evidence type="ECO:0000313" key="7">
    <source>
        <dbReference type="EMBL" id="MBW8635580.1"/>
    </source>
</evidence>
<dbReference type="GO" id="GO:0015074">
    <property type="term" value="P:DNA integration"/>
    <property type="evidence" value="ECO:0007669"/>
    <property type="project" value="UniProtKB-KW"/>
</dbReference>
<dbReference type="AlphaFoldDB" id="A0AAE2ZJC2"/>
<dbReference type="CDD" id="cd00569">
    <property type="entry name" value="HTH_Hin_like"/>
    <property type="match status" value="1"/>
</dbReference>
<name>A0AAE2ZJC2_9HYPH</name>
<evidence type="ECO:0000256" key="3">
    <source>
        <dbReference type="ARBA" id="ARBA00023100"/>
    </source>
</evidence>
<comment type="similarity">
    <text evidence="1">Belongs to the site-specific recombinase resolvase family.</text>
</comment>
<evidence type="ECO:0000256" key="5">
    <source>
        <dbReference type="ARBA" id="ARBA00023172"/>
    </source>
</evidence>
<keyword evidence="4" id="KW-0238">DNA-binding</keyword>
<keyword evidence="5" id="KW-0233">DNA recombination</keyword>
<keyword evidence="8" id="KW-1185">Reference proteome</keyword>
<evidence type="ECO:0000256" key="2">
    <source>
        <dbReference type="ARBA" id="ARBA00022908"/>
    </source>
</evidence>
<dbReference type="InterPro" id="IPR009057">
    <property type="entry name" value="Homeodomain-like_sf"/>
</dbReference>
<dbReference type="SUPFAM" id="SSF53041">
    <property type="entry name" value="Resolvase-like"/>
    <property type="match status" value="1"/>
</dbReference>
<keyword evidence="2" id="KW-0229">DNA integration</keyword>
<proteinExistence type="inferred from homology"/>
<dbReference type="InterPro" id="IPR050639">
    <property type="entry name" value="SSR_resolvase"/>
</dbReference>
<sequence>MIYGYARVSKSEGQDTAAQIAALKAAGAETIFEDAASGGRFDRPALQKLLDAVAPDDVVIVWKLDRLSRSLMDLLRIMDRLEKAGGGFRSLTEAIDTTTPAGRMMMQMLGSVAEFEREMIRERTRAGLAHAREQGRQLGRRRALTSDQRRKALRWIQEGQSQAEIARTFGVHRSTINRLTTTE</sequence>
<dbReference type="PANTHER" id="PTHR30461">
    <property type="entry name" value="DNA-INVERTASE FROM LAMBDOID PROPHAGE"/>
    <property type="match status" value="1"/>
</dbReference>
<feature type="domain" description="Resolvase/invertase-type recombinase catalytic" evidence="6">
    <location>
        <begin position="1"/>
        <end position="135"/>
    </location>
</feature>
<dbReference type="Proteomes" id="UP001196509">
    <property type="component" value="Unassembled WGS sequence"/>
</dbReference>
<dbReference type="InterPro" id="IPR025246">
    <property type="entry name" value="IS30-like_HTH"/>
</dbReference>
<keyword evidence="3" id="KW-0230">DNA invertase</keyword>
<dbReference type="Pfam" id="PF00239">
    <property type="entry name" value="Resolvase"/>
    <property type="match status" value="1"/>
</dbReference>
<dbReference type="Gene3D" id="1.10.10.60">
    <property type="entry name" value="Homeodomain-like"/>
    <property type="match status" value="1"/>
</dbReference>
<dbReference type="GO" id="GO:0003677">
    <property type="term" value="F:DNA binding"/>
    <property type="evidence" value="ECO:0007669"/>
    <property type="project" value="UniProtKB-KW"/>
</dbReference>
<dbReference type="InterPro" id="IPR036162">
    <property type="entry name" value="Resolvase-like_N_sf"/>
</dbReference>
<protein>
    <submittedName>
        <fullName evidence="7">Recombinase family protein</fullName>
    </submittedName>
</protein>
<dbReference type="RefSeq" id="WP_220226313.1">
    <property type="nucleotide sequence ID" value="NZ_JAICBX010000001.1"/>
</dbReference>
<dbReference type="Gene3D" id="3.40.50.1390">
    <property type="entry name" value="Resolvase, N-terminal catalytic domain"/>
    <property type="match status" value="1"/>
</dbReference>
<evidence type="ECO:0000313" key="8">
    <source>
        <dbReference type="Proteomes" id="UP001196509"/>
    </source>
</evidence>
<accession>A0AAE2ZJC2</accession>
<comment type="caution">
    <text evidence="7">The sequence shown here is derived from an EMBL/GenBank/DDBJ whole genome shotgun (WGS) entry which is preliminary data.</text>
</comment>
<gene>
    <name evidence="7" type="ORF">K1W69_00150</name>
</gene>
<dbReference type="EMBL" id="JAICBX010000001">
    <property type="protein sequence ID" value="MBW8635580.1"/>
    <property type="molecule type" value="Genomic_DNA"/>
</dbReference>